<accession>A0AAW1RY99</accession>
<proteinExistence type="predicted"/>
<gene>
    <name evidence="2" type="ORF">WJX81_007707</name>
</gene>
<reference evidence="2 3" key="1">
    <citation type="journal article" date="2024" name="Nat. Commun.">
        <title>Phylogenomics reveals the evolutionary origins of lichenization in chlorophyte algae.</title>
        <authorList>
            <person name="Puginier C."/>
            <person name="Libourel C."/>
            <person name="Otte J."/>
            <person name="Skaloud P."/>
            <person name="Haon M."/>
            <person name="Grisel S."/>
            <person name="Petersen M."/>
            <person name="Berrin J.G."/>
            <person name="Delaux P.M."/>
            <person name="Dal Grande F."/>
            <person name="Keller J."/>
        </authorList>
    </citation>
    <scope>NUCLEOTIDE SEQUENCE [LARGE SCALE GENOMIC DNA]</scope>
    <source>
        <strain evidence="2 3">SAG 245.80</strain>
    </source>
</reference>
<organism evidence="2 3">
    <name type="scientific">Elliptochloris bilobata</name>
    <dbReference type="NCBI Taxonomy" id="381761"/>
    <lineage>
        <taxon>Eukaryota</taxon>
        <taxon>Viridiplantae</taxon>
        <taxon>Chlorophyta</taxon>
        <taxon>core chlorophytes</taxon>
        <taxon>Trebouxiophyceae</taxon>
        <taxon>Trebouxiophyceae incertae sedis</taxon>
        <taxon>Elliptochloris clade</taxon>
        <taxon>Elliptochloris</taxon>
    </lineage>
</organism>
<dbReference type="EMBL" id="JALJOU010000018">
    <property type="protein sequence ID" value="KAK9838567.1"/>
    <property type="molecule type" value="Genomic_DNA"/>
</dbReference>
<protein>
    <submittedName>
        <fullName evidence="2">Uncharacterized protein</fullName>
    </submittedName>
</protein>
<dbReference type="Proteomes" id="UP001445335">
    <property type="component" value="Unassembled WGS sequence"/>
</dbReference>
<evidence type="ECO:0000256" key="1">
    <source>
        <dbReference type="SAM" id="MobiDB-lite"/>
    </source>
</evidence>
<sequence length="161" mass="18279">MFPNNLSFPCHTAARQSWYLGPTLYPCQQHCDRAVCMPWRWPRIGAKQCKAHCLFVSFERTPDYFEWGAGTWLKSESGDKFCDCFYTDTTNLAKAHKQAAQPVQDTATAHPAQQPVAEPAESTAIVPPALQRMYESRRTASAAPAAWLRRSTRWSQSWATH</sequence>
<feature type="region of interest" description="Disordered" evidence="1">
    <location>
        <begin position="98"/>
        <end position="121"/>
    </location>
</feature>
<dbReference type="AlphaFoldDB" id="A0AAW1RY99"/>
<evidence type="ECO:0000313" key="3">
    <source>
        <dbReference type="Proteomes" id="UP001445335"/>
    </source>
</evidence>
<comment type="caution">
    <text evidence="2">The sequence shown here is derived from an EMBL/GenBank/DDBJ whole genome shotgun (WGS) entry which is preliminary data.</text>
</comment>
<keyword evidence="3" id="KW-1185">Reference proteome</keyword>
<name>A0AAW1RY99_9CHLO</name>
<evidence type="ECO:0000313" key="2">
    <source>
        <dbReference type="EMBL" id="KAK9838567.1"/>
    </source>
</evidence>